<evidence type="ECO:0000259" key="1">
    <source>
        <dbReference type="Pfam" id="PF12248"/>
    </source>
</evidence>
<organism evidence="2 3">
    <name type="scientific">Batillaria attramentaria</name>
    <dbReference type="NCBI Taxonomy" id="370345"/>
    <lineage>
        <taxon>Eukaryota</taxon>
        <taxon>Metazoa</taxon>
        <taxon>Spiralia</taxon>
        <taxon>Lophotrochozoa</taxon>
        <taxon>Mollusca</taxon>
        <taxon>Gastropoda</taxon>
        <taxon>Caenogastropoda</taxon>
        <taxon>Sorbeoconcha</taxon>
        <taxon>Cerithioidea</taxon>
        <taxon>Batillariidae</taxon>
        <taxon>Batillaria</taxon>
    </lineage>
</organism>
<dbReference type="InterPro" id="IPR022041">
    <property type="entry name" value="Methyltransf_FA"/>
</dbReference>
<evidence type="ECO:0000313" key="3">
    <source>
        <dbReference type="Proteomes" id="UP001519460"/>
    </source>
</evidence>
<keyword evidence="3" id="KW-1185">Reference proteome</keyword>
<dbReference type="Pfam" id="PF12248">
    <property type="entry name" value="Methyltransf_FA"/>
    <property type="match status" value="1"/>
</dbReference>
<comment type="caution">
    <text evidence="2">The sequence shown here is derived from an EMBL/GenBank/DDBJ whole genome shotgun (WGS) entry which is preliminary data.</text>
</comment>
<feature type="non-terminal residue" evidence="2">
    <location>
        <position position="156"/>
    </location>
</feature>
<feature type="domain" description="Farnesoic acid O-methyl transferase" evidence="1">
    <location>
        <begin position="20"/>
        <end position="155"/>
    </location>
</feature>
<dbReference type="EMBL" id="JACVVK020000540">
    <property type="protein sequence ID" value="KAK7467756.1"/>
    <property type="molecule type" value="Genomic_DNA"/>
</dbReference>
<reference evidence="2 3" key="1">
    <citation type="journal article" date="2023" name="Sci. Data">
        <title>Genome assembly of the Korean intertidal mud-creeper Batillaria attramentaria.</title>
        <authorList>
            <person name="Patra A.K."/>
            <person name="Ho P.T."/>
            <person name="Jun S."/>
            <person name="Lee S.J."/>
            <person name="Kim Y."/>
            <person name="Won Y.J."/>
        </authorList>
    </citation>
    <scope>NUCLEOTIDE SEQUENCE [LARGE SCALE GENOMIC DNA]</scope>
    <source>
        <strain evidence="2">Wonlab-2016</strain>
    </source>
</reference>
<accession>A0ABD0JAK2</accession>
<dbReference type="AlphaFoldDB" id="A0ABD0JAK2"/>
<gene>
    <name evidence="2" type="ORF">BaRGS_00036993</name>
</gene>
<name>A0ABD0JAK2_9CAEN</name>
<evidence type="ECO:0000313" key="2">
    <source>
        <dbReference type="EMBL" id="KAK7467756.1"/>
    </source>
</evidence>
<dbReference type="Proteomes" id="UP001519460">
    <property type="component" value="Unassembled WGS sequence"/>
</dbReference>
<sequence length="156" mass="16969">TGQEEGTCQVMITDTPPGYAYEPVCPGFSWSNHTSLTFVVLTCDGPHVLLSAGATDLDPVVYEIVLGLDGQSLIRTEKQSPSRVAVKSHGANITNCDDVAAFYVSWSEGLLQVGKAVETSWGFRWMSPFLTYQGNETFVVNSVHVSAFTNRAVWGF</sequence>
<feature type="non-terminal residue" evidence="2">
    <location>
        <position position="1"/>
    </location>
</feature>
<protein>
    <recommendedName>
        <fullName evidence="1">Farnesoic acid O-methyl transferase domain-containing protein</fullName>
    </recommendedName>
</protein>
<proteinExistence type="predicted"/>